<feature type="transmembrane region" description="Helical" evidence="7">
    <location>
        <begin position="32"/>
        <end position="51"/>
    </location>
</feature>
<dbReference type="PANTHER" id="PTHR34583">
    <property type="entry name" value="ANTIPORTER SUBUNIT MNHC2-RELATED"/>
    <property type="match status" value="1"/>
</dbReference>
<proteinExistence type="inferred from homology"/>
<feature type="transmembrane region" description="Helical" evidence="7">
    <location>
        <begin position="63"/>
        <end position="85"/>
    </location>
</feature>
<comment type="caution">
    <text evidence="8">The sequence shown here is derived from an EMBL/GenBank/DDBJ whole genome shotgun (WGS) entry which is preliminary data.</text>
</comment>
<name>A0A431X0J9_9GAMM</name>
<dbReference type="AlphaFoldDB" id="A0A431X0J9"/>
<evidence type="ECO:0000313" key="9">
    <source>
        <dbReference type="Proteomes" id="UP000267448"/>
    </source>
</evidence>
<dbReference type="GO" id="GO:0005886">
    <property type="term" value="C:plasma membrane"/>
    <property type="evidence" value="ECO:0007669"/>
    <property type="project" value="UniProtKB-SubCell"/>
</dbReference>
<dbReference type="InterPro" id="IPR039428">
    <property type="entry name" value="NUOK/Mnh_C1-like"/>
</dbReference>
<keyword evidence="9" id="KW-1185">Reference proteome</keyword>
<evidence type="ECO:0000256" key="2">
    <source>
        <dbReference type="ARBA" id="ARBA00010388"/>
    </source>
</evidence>
<gene>
    <name evidence="8" type="ORF">EKG38_03475</name>
</gene>
<protein>
    <submittedName>
        <fullName evidence="8">Na+/H+ antiporter subunit C</fullName>
    </submittedName>
</protein>
<evidence type="ECO:0000256" key="6">
    <source>
        <dbReference type="ARBA" id="ARBA00023136"/>
    </source>
</evidence>
<comment type="similarity">
    <text evidence="2">Belongs to the CPA3 antiporters (TC 2.A.63) subunit C family.</text>
</comment>
<dbReference type="Gene3D" id="1.10.287.3510">
    <property type="match status" value="1"/>
</dbReference>
<keyword evidence="5 7" id="KW-1133">Transmembrane helix</keyword>
<evidence type="ECO:0000313" key="8">
    <source>
        <dbReference type="EMBL" id="RTR40983.1"/>
    </source>
</evidence>
<keyword evidence="6 7" id="KW-0472">Membrane</keyword>
<evidence type="ECO:0000256" key="4">
    <source>
        <dbReference type="ARBA" id="ARBA00022692"/>
    </source>
</evidence>
<keyword evidence="4 7" id="KW-0812">Transmembrane</keyword>
<keyword evidence="3" id="KW-1003">Cell membrane</keyword>
<dbReference type="EMBL" id="RXNU01000001">
    <property type="protein sequence ID" value="RTR40983.1"/>
    <property type="molecule type" value="Genomic_DNA"/>
</dbReference>
<dbReference type="Pfam" id="PF00420">
    <property type="entry name" value="Oxidored_q2"/>
    <property type="match status" value="1"/>
</dbReference>
<accession>A0A431X0J9</accession>
<evidence type="ECO:0000256" key="7">
    <source>
        <dbReference type="SAM" id="Phobius"/>
    </source>
</evidence>
<feature type="transmembrane region" description="Helical" evidence="7">
    <location>
        <begin position="6"/>
        <end position="25"/>
    </location>
</feature>
<dbReference type="PANTHER" id="PTHR34583:SF2">
    <property type="entry name" value="ANTIPORTER SUBUNIT MNHC2-RELATED"/>
    <property type="match status" value="1"/>
</dbReference>
<comment type="subcellular location">
    <subcellularLocation>
        <location evidence="1">Cell membrane</location>
        <topology evidence="1">Multi-pass membrane protein</topology>
    </subcellularLocation>
</comment>
<dbReference type="InterPro" id="IPR050601">
    <property type="entry name" value="CPA3_antiporter_subunitC"/>
</dbReference>
<evidence type="ECO:0000256" key="3">
    <source>
        <dbReference type="ARBA" id="ARBA00022475"/>
    </source>
</evidence>
<evidence type="ECO:0000256" key="1">
    <source>
        <dbReference type="ARBA" id="ARBA00004651"/>
    </source>
</evidence>
<reference evidence="8 9" key="1">
    <citation type="submission" date="2018-12" db="EMBL/GenBank/DDBJ databases">
        <authorList>
            <person name="Yu L."/>
        </authorList>
    </citation>
    <scope>NUCLEOTIDE SEQUENCE [LARGE SCALE GENOMIC DNA]</scope>
    <source>
        <strain evidence="8 9">HAW-EB2</strain>
    </source>
</reference>
<dbReference type="OrthoDB" id="1494613at2"/>
<sequence length="102" mass="10964">MSYVYLYALLGVSLFVLGLNALIVHAHLLRKILAVNVMSTGVFLVLVALSSRNEEVLPDPVPHAMVITGIVVSVSATALALILMLKVNRATGKNELPDRGRD</sequence>
<dbReference type="Proteomes" id="UP000267448">
    <property type="component" value="Unassembled WGS sequence"/>
</dbReference>
<evidence type="ECO:0000256" key="5">
    <source>
        <dbReference type="ARBA" id="ARBA00022989"/>
    </source>
</evidence>
<organism evidence="8 9">
    <name type="scientific">Shewanella canadensis</name>
    <dbReference type="NCBI Taxonomy" id="271096"/>
    <lineage>
        <taxon>Bacteria</taxon>
        <taxon>Pseudomonadati</taxon>
        <taxon>Pseudomonadota</taxon>
        <taxon>Gammaproteobacteria</taxon>
        <taxon>Alteromonadales</taxon>
        <taxon>Shewanellaceae</taxon>
        <taxon>Shewanella</taxon>
    </lineage>
</organism>
<dbReference type="RefSeq" id="WP_126518670.1">
    <property type="nucleotide sequence ID" value="NZ_RXNU01000001.1"/>
</dbReference>